<dbReference type="InterPro" id="IPR038376">
    <property type="entry name" value="ATP_synth_asu_C_sf"/>
</dbReference>
<accession>A0A9Q0KWQ4</accession>
<name>A0A9Q0KWQ4_9MAGN</name>
<proteinExistence type="predicted"/>
<dbReference type="Proteomes" id="UP001141806">
    <property type="component" value="Unassembled WGS sequence"/>
</dbReference>
<comment type="caution">
    <text evidence="1">The sequence shown here is derived from an EMBL/GenBank/DDBJ whole genome shotgun (WGS) entry which is preliminary data.</text>
</comment>
<evidence type="ECO:0000313" key="2">
    <source>
        <dbReference type="Proteomes" id="UP001141806"/>
    </source>
</evidence>
<protein>
    <submittedName>
        <fullName evidence="1">Uncharacterized protein</fullName>
    </submittedName>
</protein>
<evidence type="ECO:0000313" key="1">
    <source>
        <dbReference type="EMBL" id="KAJ4978213.1"/>
    </source>
</evidence>
<gene>
    <name evidence="1" type="ORF">NE237_008993</name>
</gene>
<dbReference type="Gene3D" id="1.20.150.20">
    <property type="entry name" value="ATP synthase alpha/beta chain, C-terminal domain"/>
    <property type="match status" value="1"/>
</dbReference>
<reference evidence="1" key="1">
    <citation type="journal article" date="2023" name="Plant J.">
        <title>The genome of the king protea, Protea cynaroides.</title>
        <authorList>
            <person name="Chang J."/>
            <person name="Duong T.A."/>
            <person name="Schoeman C."/>
            <person name="Ma X."/>
            <person name="Roodt D."/>
            <person name="Barker N."/>
            <person name="Li Z."/>
            <person name="Van de Peer Y."/>
            <person name="Mizrachi E."/>
        </authorList>
    </citation>
    <scope>NUCLEOTIDE SEQUENCE</scope>
    <source>
        <tissue evidence="1">Young leaves</tissue>
    </source>
</reference>
<sequence>MVRSSVVLSLGDIVGNHVGPAICSIPHDGRSTLVESRTAPVGDGPLSMGERSDMGGGEAATMVKPFTAGVLSMGDGDRCMPQMIEGSVINYRELKESSEIAASVSLAGILARDADLKAEGNDALRPPRLPHSQVGASFRSGFACIEGFAVEAIHAILHVRFFQLAAERSLSSVGAELLATDPVAGNDGSRVLCSMCLRGCCYVSVGRDESQYEATQNQLARGQRLRELLKQSQSAPLTLSRMPLKESATMVEPGKEGAITNRPVILVTTDCLAKDDLVCSMGLAGISVGAERPALERYL</sequence>
<organism evidence="1 2">
    <name type="scientific">Protea cynaroides</name>
    <dbReference type="NCBI Taxonomy" id="273540"/>
    <lineage>
        <taxon>Eukaryota</taxon>
        <taxon>Viridiplantae</taxon>
        <taxon>Streptophyta</taxon>
        <taxon>Embryophyta</taxon>
        <taxon>Tracheophyta</taxon>
        <taxon>Spermatophyta</taxon>
        <taxon>Magnoliopsida</taxon>
        <taxon>Proteales</taxon>
        <taxon>Proteaceae</taxon>
        <taxon>Protea</taxon>
    </lineage>
</organism>
<dbReference type="SUPFAM" id="SSF47917">
    <property type="entry name" value="C-terminal domain of alpha and beta subunits of F1 ATP synthase"/>
    <property type="match status" value="1"/>
</dbReference>
<keyword evidence="2" id="KW-1185">Reference proteome</keyword>
<dbReference type="EMBL" id="JAMYWD010000002">
    <property type="protein sequence ID" value="KAJ4978213.1"/>
    <property type="molecule type" value="Genomic_DNA"/>
</dbReference>
<dbReference type="AlphaFoldDB" id="A0A9Q0KWQ4"/>